<sequence>MQKCWSDVRLRIKSFLFAVSQFAYYLPPSARFSTYILPLSFLSNGNSLSSHSFIYHSLLFSRTTRYLSNSAFLVSTMSDQDYSYVEKKDRSEIYSEDDASDPFLVLAQEEESHDIKYRTLSWQKAAVLLFGEYVCLAILALSWSWSVLGWVCGAFITFGLGLVTWYTSYVLWQFCMRHPEARDICDIAAILFPRIPKVAFEATGIMLLLNNIFLVGFHVFTGAKIFNTLSNHGACTVIFQAVTAIIGILCSLPRTLQHVSLLSIISAIAMFIAIVLSLIYAGIEDAPLGAIEPVRTSIGLPDGGPGFVDGLNAVLNITFLWIGQILYPSFIAEMRRPQDFPKALATLTIAELILFTVTAAVGYHYSGQYSTAPIIGSLSEPWARKSAFAFVLVPTVIIGALYANIAAKFVFKRVLGKTTHMHSHSIVGWGTWIGIVTLIWGIAFVLGNVIPSMGSFLSIMSSAFDSFFGFIFWAIAFWHINEGRLFANAKMTTLTVINILIFILGLFMLGPGLYTSVQEIVYEYAGSVRSPFSCASNA</sequence>
<dbReference type="RefSeq" id="XP_066613432.1">
    <property type="nucleotide sequence ID" value="XM_066758030.1"/>
</dbReference>
<dbReference type="PANTHER" id="PTHR22950">
    <property type="entry name" value="AMINO ACID TRANSPORTER"/>
    <property type="match status" value="1"/>
</dbReference>
<evidence type="ECO:0000256" key="1">
    <source>
        <dbReference type="ARBA" id="ARBA00004141"/>
    </source>
</evidence>
<proteinExistence type="inferred from homology"/>
<keyword evidence="5 6" id="KW-0472">Membrane</keyword>
<dbReference type="PANTHER" id="PTHR22950:SF567">
    <property type="entry name" value="AMINO ACID TRANSPORTER TRANSMEMBRANE DOMAIN-CONTAINING PROTEIN"/>
    <property type="match status" value="1"/>
</dbReference>
<accession>A0ABR3BQK3</accession>
<gene>
    <name evidence="8" type="ORF">I308_103536</name>
</gene>
<feature type="transmembrane region" description="Helical" evidence="6">
    <location>
        <begin position="259"/>
        <end position="283"/>
    </location>
</feature>
<comment type="caution">
    <text evidence="8">The sequence shown here is derived from an EMBL/GenBank/DDBJ whole genome shotgun (WGS) entry which is preliminary data.</text>
</comment>
<comment type="similarity">
    <text evidence="2">Belongs to the amino acid/polyamine transporter 2 family.</text>
</comment>
<evidence type="ECO:0000313" key="9">
    <source>
        <dbReference type="Proteomes" id="UP000054399"/>
    </source>
</evidence>
<evidence type="ECO:0000256" key="6">
    <source>
        <dbReference type="SAM" id="Phobius"/>
    </source>
</evidence>
<keyword evidence="9" id="KW-1185">Reference proteome</keyword>
<feature type="domain" description="Amino acid transporter transmembrane" evidence="7">
    <location>
        <begin position="119"/>
        <end position="515"/>
    </location>
</feature>
<feature type="transmembrane region" description="Helical" evidence="6">
    <location>
        <begin position="344"/>
        <end position="366"/>
    </location>
</feature>
<evidence type="ECO:0000256" key="5">
    <source>
        <dbReference type="ARBA" id="ARBA00023136"/>
    </source>
</evidence>
<organism evidence="8 9">
    <name type="scientific">Cryptococcus tetragattii IND107</name>
    <dbReference type="NCBI Taxonomy" id="1296105"/>
    <lineage>
        <taxon>Eukaryota</taxon>
        <taxon>Fungi</taxon>
        <taxon>Dikarya</taxon>
        <taxon>Basidiomycota</taxon>
        <taxon>Agaricomycotina</taxon>
        <taxon>Tremellomycetes</taxon>
        <taxon>Tremellales</taxon>
        <taxon>Cryptococcaceae</taxon>
        <taxon>Cryptococcus</taxon>
        <taxon>Cryptococcus gattii species complex</taxon>
    </lineage>
</organism>
<feature type="transmembrane region" description="Helical" evidence="6">
    <location>
        <begin position="386"/>
        <end position="405"/>
    </location>
</feature>
<feature type="transmembrane region" description="Helical" evidence="6">
    <location>
        <begin position="426"/>
        <end position="450"/>
    </location>
</feature>
<dbReference type="EMBL" id="ATAM02000006">
    <property type="protein sequence ID" value="KAL0247471.1"/>
    <property type="molecule type" value="Genomic_DNA"/>
</dbReference>
<feature type="transmembrane region" description="Helical" evidence="6">
    <location>
        <begin position="456"/>
        <end position="480"/>
    </location>
</feature>
<feature type="transmembrane region" description="Helical" evidence="6">
    <location>
        <begin position="198"/>
        <end position="219"/>
    </location>
</feature>
<evidence type="ECO:0000259" key="7">
    <source>
        <dbReference type="Pfam" id="PF01490"/>
    </source>
</evidence>
<evidence type="ECO:0000256" key="3">
    <source>
        <dbReference type="ARBA" id="ARBA00022692"/>
    </source>
</evidence>
<keyword evidence="3 6" id="KW-0812">Transmembrane</keyword>
<feature type="transmembrane region" description="Helical" evidence="6">
    <location>
        <begin position="148"/>
        <end position="172"/>
    </location>
</feature>
<protein>
    <recommendedName>
        <fullName evidence="7">Amino acid transporter transmembrane domain-containing protein</fullName>
    </recommendedName>
</protein>
<feature type="transmembrane region" description="Helical" evidence="6">
    <location>
        <begin position="313"/>
        <end position="332"/>
    </location>
</feature>
<evidence type="ECO:0000256" key="2">
    <source>
        <dbReference type="ARBA" id="ARBA00008066"/>
    </source>
</evidence>
<comment type="subcellular location">
    <subcellularLocation>
        <location evidence="1">Membrane</location>
        <topology evidence="1">Multi-pass membrane protein</topology>
    </subcellularLocation>
</comment>
<reference evidence="9" key="1">
    <citation type="submission" date="2015-01" db="EMBL/GenBank/DDBJ databases">
        <title>The Genome Sequence of Cryptococcus gattii MMRL2647.</title>
        <authorList>
            <consortium name="The Broad Institute Genomics Platform"/>
            <person name="Cuomo C."/>
            <person name="Litvintseva A."/>
            <person name="Chen Y."/>
            <person name="Heitman J."/>
            <person name="Sun S."/>
            <person name="Springer D."/>
            <person name="Dromer F."/>
            <person name="Young S."/>
            <person name="Zeng Q."/>
            <person name="Gargeya S."/>
            <person name="Abouelleil A."/>
            <person name="Alvarado L."/>
            <person name="Chapman S.B."/>
            <person name="Gainer-Dewar J."/>
            <person name="Goldberg J."/>
            <person name="Griggs A."/>
            <person name="Gujja S."/>
            <person name="Hansen M."/>
            <person name="Howarth C."/>
            <person name="Imamovic A."/>
            <person name="Larimer J."/>
            <person name="Murphy C."/>
            <person name="Naylor J."/>
            <person name="Pearson M."/>
            <person name="Priest M."/>
            <person name="Roberts A."/>
            <person name="Saif S."/>
            <person name="Shea T."/>
            <person name="Sykes S."/>
            <person name="Wortman J."/>
            <person name="Nusbaum C."/>
            <person name="Birren B."/>
        </authorList>
    </citation>
    <scope>NUCLEOTIDE SEQUENCE [LARGE SCALE GENOMIC DNA]</scope>
    <source>
        <strain evidence="9">IND107</strain>
    </source>
</reference>
<name>A0ABR3BQK3_9TREE</name>
<feature type="transmembrane region" description="Helical" evidence="6">
    <location>
        <begin position="231"/>
        <end position="252"/>
    </location>
</feature>
<dbReference type="Proteomes" id="UP000054399">
    <property type="component" value="Unassembled WGS sequence"/>
</dbReference>
<dbReference type="InterPro" id="IPR013057">
    <property type="entry name" value="AA_transpt_TM"/>
</dbReference>
<feature type="transmembrane region" description="Helical" evidence="6">
    <location>
        <begin position="492"/>
        <end position="514"/>
    </location>
</feature>
<evidence type="ECO:0000256" key="4">
    <source>
        <dbReference type="ARBA" id="ARBA00022989"/>
    </source>
</evidence>
<keyword evidence="4 6" id="KW-1133">Transmembrane helix</keyword>
<reference evidence="8 9" key="2">
    <citation type="submission" date="2024-01" db="EMBL/GenBank/DDBJ databases">
        <title>Comparative genomics of Cryptococcus and Kwoniella reveals pathogenesis evolution and contrasting modes of karyotype evolution via chromosome fusion or intercentromeric recombination.</title>
        <authorList>
            <person name="Coelho M.A."/>
            <person name="David-Palma M."/>
            <person name="Shea T."/>
            <person name="Bowers K."/>
            <person name="Mcginley-Smith S."/>
            <person name="Mohammad A.W."/>
            <person name="Gnirke A."/>
            <person name="Yurkov A.M."/>
            <person name="Nowrousian M."/>
            <person name="Sun S."/>
            <person name="Cuomo C.A."/>
            <person name="Heitman J."/>
        </authorList>
    </citation>
    <scope>NUCLEOTIDE SEQUENCE [LARGE SCALE GENOMIC DNA]</scope>
    <source>
        <strain evidence="8 9">IND107</strain>
    </source>
</reference>
<feature type="transmembrane region" description="Helical" evidence="6">
    <location>
        <begin position="125"/>
        <end position="142"/>
    </location>
</feature>
<evidence type="ECO:0000313" key="8">
    <source>
        <dbReference type="EMBL" id="KAL0247471.1"/>
    </source>
</evidence>
<dbReference type="GeneID" id="91990392"/>
<dbReference type="Pfam" id="PF01490">
    <property type="entry name" value="Aa_trans"/>
    <property type="match status" value="1"/>
</dbReference>